<dbReference type="AlphaFoldDB" id="A0A507CC90"/>
<evidence type="ECO:0000256" key="2">
    <source>
        <dbReference type="SAM" id="MobiDB-lite"/>
    </source>
</evidence>
<comment type="caution">
    <text evidence="4">The sequence shown here is derived from an EMBL/GenBank/DDBJ whole genome shotgun (WGS) entry which is preliminary data.</text>
</comment>
<proteinExistence type="predicted"/>
<feature type="compositionally biased region" description="Polar residues" evidence="2">
    <location>
        <begin position="534"/>
        <end position="547"/>
    </location>
</feature>
<evidence type="ECO:0000256" key="3">
    <source>
        <dbReference type="SAM" id="SignalP"/>
    </source>
</evidence>
<dbReference type="EMBL" id="QEAM01000588">
    <property type="protein sequence ID" value="TPX38667.1"/>
    <property type="molecule type" value="Genomic_DNA"/>
</dbReference>
<evidence type="ECO:0000256" key="1">
    <source>
        <dbReference type="SAM" id="Coils"/>
    </source>
</evidence>
<feature type="coiled-coil region" evidence="1">
    <location>
        <begin position="360"/>
        <end position="390"/>
    </location>
</feature>
<name>A0A507CC90_9FUNG</name>
<evidence type="ECO:0000313" key="4">
    <source>
        <dbReference type="EMBL" id="TPX38667.1"/>
    </source>
</evidence>
<feature type="region of interest" description="Disordered" evidence="2">
    <location>
        <begin position="511"/>
        <end position="547"/>
    </location>
</feature>
<gene>
    <name evidence="4" type="ORF">SeLEV6574_g07700</name>
</gene>
<dbReference type="Proteomes" id="UP000320475">
    <property type="component" value="Unassembled WGS sequence"/>
</dbReference>
<evidence type="ECO:0000313" key="5">
    <source>
        <dbReference type="Proteomes" id="UP000320475"/>
    </source>
</evidence>
<reference evidence="4 5" key="1">
    <citation type="journal article" date="2019" name="Sci. Rep.">
        <title>Comparative genomics of chytrid fungi reveal insights into the obligate biotrophic and pathogenic lifestyle of Synchytrium endobioticum.</title>
        <authorList>
            <person name="van de Vossenberg B.T.L.H."/>
            <person name="Warris S."/>
            <person name="Nguyen H.D.T."/>
            <person name="van Gent-Pelzer M.P.E."/>
            <person name="Joly D.L."/>
            <person name="van de Geest H.C."/>
            <person name="Bonants P.J.M."/>
            <person name="Smith D.S."/>
            <person name="Levesque C.A."/>
            <person name="van der Lee T.A.J."/>
        </authorList>
    </citation>
    <scope>NUCLEOTIDE SEQUENCE [LARGE SCALE GENOMIC DNA]</scope>
    <source>
        <strain evidence="4 5">LEV6574</strain>
    </source>
</reference>
<feature type="chain" id="PRO_5021414590" evidence="3">
    <location>
        <begin position="24"/>
        <end position="547"/>
    </location>
</feature>
<accession>A0A507CC90</accession>
<protein>
    <submittedName>
        <fullName evidence="4">Uncharacterized protein</fullName>
    </submittedName>
</protein>
<keyword evidence="3" id="KW-0732">Signal</keyword>
<keyword evidence="1" id="KW-0175">Coiled coil</keyword>
<feature type="signal peptide" evidence="3">
    <location>
        <begin position="1"/>
        <end position="23"/>
    </location>
</feature>
<organism evidence="4 5">
    <name type="scientific">Synchytrium endobioticum</name>
    <dbReference type="NCBI Taxonomy" id="286115"/>
    <lineage>
        <taxon>Eukaryota</taxon>
        <taxon>Fungi</taxon>
        <taxon>Fungi incertae sedis</taxon>
        <taxon>Chytridiomycota</taxon>
        <taxon>Chytridiomycota incertae sedis</taxon>
        <taxon>Chytridiomycetes</taxon>
        <taxon>Synchytriales</taxon>
        <taxon>Synchytriaceae</taxon>
        <taxon>Synchytrium</taxon>
    </lineage>
</organism>
<sequence>MTRIRPWGLLALFILALGLEVYALPALTNESHGGASPPLPSTTTAGSSFNPSVWTGEVFEVQHSDYLKAFKLWCDDHTTLLQAWRTELETASRQKTTADAMQLDLVHGIEDRLKQIRRVLPFETSFDRLLAELKAADDCLEGWRNLLDVTECCKSIASVSWTASLNNIQDFTSRCDAASQTFRDLGKRLNDADEGQMYWLVEGILRRTDPLVTNLYNSLPRSPSLEACESYVTLLKEIAEIRNLVVEYTSDSNRRAYVRGCRKCWDAKTHVVRIREDPNFYEEMVPMWEAPQQDIDEGVADNHAEQPVLQPTTNDTGKRKVDMVDDAYAQVKRGAGRPHRPARYITAEVRHESTGEPSRAAQLRKAAQATGEQQAQLESKENELAECQKRFASDVTNIAHPPQQVYHGSTDCAPPQYYGDCMNLEIPTDLRMHPPMYLTNTQSLYHDHHFQYDGPCYETPGMNTFHAGDASLASLAEDRDDSSLLPAHPYSHPYGIMHDHGSPFAPMGPSRATMQPHDRGGQLNGNDALGRFWASSSSQPGGSNTNQ</sequence>